<feature type="compositionally biased region" description="Basic and acidic residues" evidence="2">
    <location>
        <begin position="1111"/>
        <end position="1131"/>
    </location>
</feature>
<reference evidence="4" key="1">
    <citation type="submission" date="2012-04" db="EMBL/GenBank/DDBJ databases">
        <title>The Genome Sequence of Loa loa.</title>
        <authorList>
            <consortium name="The Broad Institute Genome Sequencing Platform"/>
            <consortium name="Broad Institute Genome Sequencing Center for Infectious Disease"/>
            <person name="Nutman T.B."/>
            <person name="Fink D.L."/>
            <person name="Russ C."/>
            <person name="Young S."/>
            <person name="Zeng Q."/>
            <person name="Gargeya S."/>
            <person name="Alvarado L."/>
            <person name="Berlin A."/>
            <person name="Chapman S.B."/>
            <person name="Chen Z."/>
            <person name="Freedman E."/>
            <person name="Gellesch M."/>
            <person name="Goldberg J."/>
            <person name="Griggs A."/>
            <person name="Gujja S."/>
            <person name="Heilman E.R."/>
            <person name="Heiman D."/>
            <person name="Howarth C."/>
            <person name="Mehta T."/>
            <person name="Neiman D."/>
            <person name="Pearson M."/>
            <person name="Roberts A."/>
            <person name="Saif S."/>
            <person name="Shea T."/>
            <person name="Shenoy N."/>
            <person name="Sisk P."/>
            <person name="Stolte C."/>
            <person name="Sykes S."/>
            <person name="White J."/>
            <person name="Yandava C."/>
            <person name="Haas B."/>
            <person name="Henn M.R."/>
            <person name="Nusbaum C."/>
            <person name="Birren B."/>
        </authorList>
    </citation>
    <scope>NUCLEOTIDE SEQUENCE [LARGE SCALE GENOMIC DNA]</scope>
</reference>
<feature type="compositionally biased region" description="Basic and acidic residues" evidence="2">
    <location>
        <begin position="409"/>
        <end position="418"/>
    </location>
</feature>
<evidence type="ECO:0000256" key="3">
    <source>
        <dbReference type="SAM" id="Phobius"/>
    </source>
</evidence>
<keyword evidence="3" id="KW-0812">Transmembrane</keyword>
<feature type="compositionally biased region" description="Basic and acidic residues" evidence="2">
    <location>
        <begin position="435"/>
        <end position="444"/>
    </location>
</feature>
<feature type="region of interest" description="Disordered" evidence="2">
    <location>
        <begin position="158"/>
        <end position="206"/>
    </location>
</feature>
<feature type="region of interest" description="Disordered" evidence="2">
    <location>
        <begin position="383"/>
        <end position="444"/>
    </location>
</feature>
<dbReference type="GeneID" id="9942988"/>
<name>A0A1S0TZR2_LOALO</name>
<keyword evidence="3" id="KW-0472">Membrane</keyword>
<dbReference type="EMBL" id="JH712090">
    <property type="protein sequence ID" value="EFO22906.2"/>
    <property type="molecule type" value="Genomic_DNA"/>
</dbReference>
<dbReference type="GO" id="GO:0005634">
    <property type="term" value="C:nucleus"/>
    <property type="evidence" value="ECO:0007669"/>
    <property type="project" value="InterPro"/>
</dbReference>
<feature type="transmembrane region" description="Helical" evidence="3">
    <location>
        <begin position="26"/>
        <end position="48"/>
    </location>
</feature>
<feature type="compositionally biased region" description="Basic residues" evidence="2">
    <location>
        <begin position="1096"/>
        <end position="1110"/>
    </location>
</feature>
<gene>
    <name evidence="4" type="ORF">LOAG_05578</name>
</gene>
<feature type="region of interest" description="Disordered" evidence="2">
    <location>
        <begin position="95"/>
        <end position="140"/>
    </location>
</feature>
<sequence length="1131" mass="124792">MDINTDSYACRTVLCNQVAAEKLHMVFLYGVLLCMMQFLIFGCGRSLCKKFMSSSKDSTANMQRKVKRAAAVEASKVHEQTHPVITDALYHCPPPPKPPFAMGKGRRGPVTPPSPNESRLLANNDTSNQLNTGGDGHLAANSGRSLLSGLANISASHQISADRTIRRGPHTPPYPPKSPDSRSPSPVITEKPVSVKSVAKSTAPRDRSPVIVLPTVNLCKPNYSGNTSLGGYPGSSGIPQMPCFGSLPGLHVQPFLMMQPPSTSATLPPYMNTQTNNHTTGIFQTSGWSADAGFGVCPPFSYASSVPNERVLGPEVLAVPPPPPPPPPPNDMRLVSQSSFCVKNSNACFVKSDPKPETATVIKPKGIPMALDPILLDLADLSPKPRVSKSTKPSRFQSEKKKLSMSRDSVVKESRGAPDIKSSGQKCGLKLGGTGKKESGKKTKEGVNMVKVPKPSEKIQRKELDGVRNKNPKPVADGPHKTIRVTNNSLESTRTDGKVSKNALGSAFPVGGTDSLAKVVADGKIMKADKSKTDVTIIKTGEIQRSEVNLEIKQVADSDILEKQLSVSNLEDEEKPHRETEDVRGVEEMVVKRILFVPEDDLNEDELVSSTDSERNLTPDNTRFFGVSGISSNENHEDGVVELGPPASPMPGVCEREHSSPSTSGFTDSTPCGLFKQATAIDVAGCSKTLYGNKSVLRHKKTHDQLPKISEKFRKYIHVVTHPNGGASMLKADWSKIKDHFSGSELDEFTMEFVTFGLAEVNSTPVFVIAVIENAAEYLQNGLEYFAKKFPHMPVKIGSLTSKQCVSTTTVSEYYSHVMETCHHGTFRYGPLHSLSLVGTRQEECGNYFKELIEWLEMFPMLKLLMPWGEWSGADLESPSDSDDGPIFWVRPGEQMIRTDEMKEDLSSRTRKRSTSVRPHVPSYRCREPREFFFEDRTPCHADHVGDGLERRTTAAVGVLQSIYGPTEKKKSKIGRRAVKDVVCFHASDFERIVDELQLDLYEPPMSQCVQWVEEAKLNQLRREGVRYSRFLLHDNDAYFLPRKIIHQFRTISACASIAWHVRLKQYYNDNAEMEAGENGEIVKEETVEENENGNPRKRKKDDKRKCGKCKGKDRAKIARRSDDCGPKSSK</sequence>
<feature type="compositionally biased region" description="Polar residues" evidence="2">
    <location>
        <begin position="121"/>
        <end position="132"/>
    </location>
</feature>
<proteinExistence type="inferred from homology"/>
<dbReference type="PANTHER" id="PTHR13354:SF11">
    <property type="entry name" value="LYSINE-SPECIFIC DEMETHYLASE 9"/>
    <property type="match status" value="1"/>
</dbReference>
<dbReference type="OMA" id="QPFLMMQ"/>
<dbReference type="AlphaFoldDB" id="A0A1S0TZR2"/>
<accession>A0A1S0TZR2</accession>
<dbReference type="InParanoid" id="A0A1S0TZR2"/>
<dbReference type="PANTHER" id="PTHR13354">
    <property type="entry name" value="ROUND SPERMATID BASIC PROTEIN 1"/>
    <property type="match status" value="1"/>
</dbReference>
<feature type="region of interest" description="Disordered" evidence="2">
    <location>
        <begin position="1079"/>
        <end position="1131"/>
    </location>
</feature>
<evidence type="ECO:0000313" key="4">
    <source>
        <dbReference type="EMBL" id="EFO22906.2"/>
    </source>
</evidence>
<keyword evidence="3" id="KW-1133">Transmembrane helix</keyword>
<protein>
    <recommendedName>
        <fullName evidence="5">Round spermatid basic protein 1</fullName>
    </recommendedName>
</protein>
<organism evidence="4">
    <name type="scientific">Loa loa</name>
    <name type="common">Eye worm</name>
    <name type="synonym">Filaria loa</name>
    <dbReference type="NCBI Taxonomy" id="7209"/>
    <lineage>
        <taxon>Eukaryota</taxon>
        <taxon>Metazoa</taxon>
        <taxon>Ecdysozoa</taxon>
        <taxon>Nematoda</taxon>
        <taxon>Chromadorea</taxon>
        <taxon>Rhabditida</taxon>
        <taxon>Spirurina</taxon>
        <taxon>Spiruromorpha</taxon>
        <taxon>Filarioidea</taxon>
        <taxon>Onchocercidae</taxon>
        <taxon>Loa</taxon>
    </lineage>
</organism>
<dbReference type="InterPro" id="IPR026306">
    <property type="entry name" value="RSBN1/Dpy-2/CEP530"/>
</dbReference>
<evidence type="ECO:0000256" key="1">
    <source>
        <dbReference type="ARBA" id="ARBA00010560"/>
    </source>
</evidence>
<evidence type="ECO:0008006" key="5">
    <source>
        <dbReference type="Google" id="ProtNLM"/>
    </source>
</evidence>
<comment type="similarity">
    <text evidence="1">Belongs to the round spermatid basic protein 1 family.</text>
</comment>
<evidence type="ECO:0000256" key="2">
    <source>
        <dbReference type="SAM" id="MobiDB-lite"/>
    </source>
</evidence>
<dbReference type="KEGG" id="loa:LOAG_05578"/>
<dbReference type="RefSeq" id="XP_020302809.1">
    <property type="nucleotide sequence ID" value="XM_020446901.1"/>
</dbReference>
<dbReference type="OrthoDB" id="6020087at2759"/>
<dbReference type="CTD" id="9942988"/>